<proteinExistence type="predicted"/>
<keyword evidence="2" id="KW-1185">Reference proteome</keyword>
<name>A0A1I8AUG7_9BILA</name>
<protein>
    <submittedName>
        <fullName evidence="3">DUF4355 domain-containing protein</fullName>
    </submittedName>
</protein>
<feature type="compositionally biased region" description="Basic and acidic residues" evidence="1">
    <location>
        <begin position="23"/>
        <end position="46"/>
    </location>
</feature>
<organism evidence="2 3">
    <name type="scientific">Steinernema glaseri</name>
    <dbReference type="NCBI Taxonomy" id="37863"/>
    <lineage>
        <taxon>Eukaryota</taxon>
        <taxon>Metazoa</taxon>
        <taxon>Ecdysozoa</taxon>
        <taxon>Nematoda</taxon>
        <taxon>Chromadorea</taxon>
        <taxon>Rhabditida</taxon>
        <taxon>Tylenchina</taxon>
        <taxon>Panagrolaimomorpha</taxon>
        <taxon>Strongyloidoidea</taxon>
        <taxon>Steinernematidae</taxon>
        <taxon>Steinernema</taxon>
    </lineage>
</organism>
<accession>A0A1I8AUG7</accession>
<dbReference type="AlphaFoldDB" id="A0A1I8AUG7"/>
<dbReference type="Proteomes" id="UP000095287">
    <property type="component" value="Unplaced"/>
</dbReference>
<evidence type="ECO:0000256" key="1">
    <source>
        <dbReference type="SAM" id="MobiDB-lite"/>
    </source>
</evidence>
<evidence type="ECO:0000313" key="2">
    <source>
        <dbReference type="Proteomes" id="UP000095287"/>
    </source>
</evidence>
<sequence>MTANERDGKKQYLEELKKRHIQQEENARKISETGKLDDDGLRKLDSTPENTTAFMKKIRNIGTPATPANSLMAELQK</sequence>
<evidence type="ECO:0000313" key="3">
    <source>
        <dbReference type="WBParaSite" id="L893_g9191.t1"/>
    </source>
</evidence>
<feature type="region of interest" description="Disordered" evidence="1">
    <location>
        <begin position="23"/>
        <end position="47"/>
    </location>
</feature>
<dbReference type="WBParaSite" id="L893_g9191.t1">
    <property type="protein sequence ID" value="L893_g9191.t1"/>
    <property type="gene ID" value="L893_g9191"/>
</dbReference>
<dbReference type="Gene3D" id="1.25.40.180">
    <property type="match status" value="1"/>
</dbReference>
<reference evidence="3" key="1">
    <citation type="submission" date="2016-11" db="UniProtKB">
        <authorList>
            <consortium name="WormBaseParasite"/>
        </authorList>
    </citation>
    <scope>IDENTIFICATION</scope>
</reference>